<dbReference type="InterPro" id="IPR029033">
    <property type="entry name" value="His_PPase_superfam"/>
</dbReference>
<feature type="signal peptide" evidence="1">
    <location>
        <begin position="1"/>
        <end position="24"/>
    </location>
</feature>
<reference evidence="2 3" key="1">
    <citation type="submission" date="2021-10" db="EMBL/GenBank/DDBJ databases">
        <title>Draft genome of Aestuariibacter halophilus JC2043.</title>
        <authorList>
            <person name="Emsley S.A."/>
            <person name="Pfannmuller K.M."/>
            <person name="Ushijima B."/>
            <person name="Saw J.H."/>
            <person name="Videau P."/>
        </authorList>
    </citation>
    <scope>NUCLEOTIDE SEQUENCE [LARGE SCALE GENOMIC DNA]</scope>
    <source>
        <strain evidence="2 3">JC2043</strain>
    </source>
</reference>
<evidence type="ECO:0000313" key="3">
    <source>
        <dbReference type="Proteomes" id="UP001520878"/>
    </source>
</evidence>
<accession>A0ABS8G9N0</accession>
<sequence>MNTCSTLLSFVALCAVTLAAPVQAADIFMTRHFEKQANVQDPGLTPTGQQRAIQLATLLSDKELVRVYATDYRRTQQTASPTADSQGLAVTSYDPMNPTALLDSLKDIEGAVLIVGHSNTVPPLIERLTGQRIEIGESDYGTLYRVSEQQGQRQLTMQEVSVATP</sequence>
<dbReference type="RefSeq" id="WP_229161306.1">
    <property type="nucleotide sequence ID" value="NZ_JAJEWP010000004.1"/>
</dbReference>
<dbReference type="Gene3D" id="3.40.50.1240">
    <property type="entry name" value="Phosphoglycerate mutase-like"/>
    <property type="match status" value="1"/>
</dbReference>
<gene>
    <name evidence="2" type="ORF">LJ739_13580</name>
</gene>
<protein>
    <submittedName>
        <fullName evidence="2">Histidine phosphatase family protein</fullName>
    </submittedName>
</protein>
<organism evidence="2 3">
    <name type="scientific">Fluctibacter halophilus</name>
    <dbReference type="NCBI Taxonomy" id="226011"/>
    <lineage>
        <taxon>Bacteria</taxon>
        <taxon>Pseudomonadati</taxon>
        <taxon>Pseudomonadota</taxon>
        <taxon>Gammaproteobacteria</taxon>
        <taxon>Alteromonadales</taxon>
        <taxon>Alteromonadaceae</taxon>
        <taxon>Fluctibacter</taxon>
    </lineage>
</organism>
<feature type="chain" id="PRO_5046859571" evidence="1">
    <location>
        <begin position="25"/>
        <end position="165"/>
    </location>
</feature>
<name>A0ABS8G9N0_9ALTE</name>
<proteinExistence type="predicted"/>
<dbReference type="EMBL" id="JAJEWP010000004">
    <property type="protein sequence ID" value="MCC2617279.1"/>
    <property type="molecule type" value="Genomic_DNA"/>
</dbReference>
<dbReference type="Proteomes" id="UP001520878">
    <property type="component" value="Unassembled WGS sequence"/>
</dbReference>
<keyword evidence="1" id="KW-0732">Signal</keyword>
<comment type="caution">
    <text evidence="2">The sequence shown here is derived from an EMBL/GenBank/DDBJ whole genome shotgun (WGS) entry which is preliminary data.</text>
</comment>
<dbReference type="SUPFAM" id="SSF53254">
    <property type="entry name" value="Phosphoglycerate mutase-like"/>
    <property type="match status" value="1"/>
</dbReference>
<dbReference type="CDD" id="cd07067">
    <property type="entry name" value="HP_PGM_like"/>
    <property type="match status" value="1"/>
</dbReference>
<evidence type="ECO:0000256" key="1">
    <source>
        <dbReference type="SAM" id="SignalP"/>
    </source>
</evidence>
<dbReference type="InterPro" id="IPR013078">
    <property type="entry name" value="His_Pase_superF_clade-1"/>
</dbReference>
<evidence type="ECO:0000313" key="2">
    <source>
        <dbReference type="EMBL" id="MCC2617279.1"/>
    </source>
</evidence>
<keyword evidence="3" id="KW-1185">Reference proteome</keyword>
<dbReference type="Pfam" id="PF00300">
    <property type="entry name" value="His_Phos_1"/>
    <property type="match status" value="1"/>
</dbReference>